<keyword evidence="7 9" id="KW-0249">Electron transport</keyword>
<keyword evidence="6 9" id="KW-0274">FAD</keyword>
<dbReference type="OrthoDB" id="1715808at2759"/>
<evidence type="ECO:0000256" key="10">
    <source>
        <dbReference type="PIRSR" id="PIRSR000089-1"/>
    </source>
</evidence>
<comment type="function">
    <text evidence="8 9">The electron transfer flavoprotein serves as a specific electron acceptor for several dehydrogenases, including five acyl-CoA dehydrogenases, glutaryl-CoA and sarcosine dehydrogenase. It transfers the electrons to the main mitochondrial respiratory chain via ETF-ubiquinone oxidoreductase (ETF dehydrogenase).</text>
</comment>
<comment type="similarity">
    <text evidence="2 9">Belongs to the ETF alpha-subunit/FixB family.</text>
</comment>
<evidence type="ECO:0000256" key="5">
    <source>
        <dbReference type="ARBA" id="ARBA00022630"/>
    </source>
</evidence>
<name>A0A364KSZ1_TALAM</name>
<dbReference type="FunFam" id="3.40.50.620:FF:000041">
    <property type="entry name" value="Electron transfer flavoprotein alpha subunit"/>
    <property type="match status" value="1"/>
</dbReference>
<dbReference type="PANTHER" id="PTHR43153:SF1">
    <property type="entry name" value="ELECTRON TRANSFER FLAVOPROTEIN SUBUNIT ALPHA, MITOCHONDRIAL"/>
    <property type="match status" value="1"/>
</dbReference>
<keyword evidence="5 9" id="KW-0285">Flavoprotein</keyword>
<dbReference type="InterPro" id="IPR029035">
    <property type="entry name" value="DHS-like_NAD/FAD-binding_dom"/>
</dbReference>
<evidence type="ECO:0000259" key="11">
    <source>
        <dbReference type="SMART" id="SM00893"/>
    </source>
</evidence>
<comment type="caution">
    <text evidence="12">The sequence shown here is derived from an EMBL/GenBank/DDBJ whole genome shotgun (WGS) entry which is preliminary data.</text>
</comment>
<dbReference type="SUPFAM" id="SSF52402">
    <property type="entry name" value="Adenine nucleotide alpha hydrolases-like"/>
    <property type="match status" value="1"/>
</dbReference>
<dbReference type="Gene3D" id="3.40.50.620">
    <property type="entry name" value="HUPs"/>
    <property type="match status" value="1"/>
</dbReference>
<dbReference type="GO" id="GO:0050660">
    <property type="term" value="F:flavin adenine dinucleotide binding"/>
    <property type="evidence" value="ECO:0007669"/>
    <property type="project" value="InterPro"/>
</dbReference>
<dbReference type="SMART" id="SM00893">
    <property type="entry name" value="ETF"/>
    <property type="match status" value="1"/>
</dbReference>
<dbReference type="Pfam" id="PF01012">
    <property type="entry name" value="ETF"/>
    <property type="match status" value="1"/>
</dbReference>
<feature type="domain" description="Electron transfer flavoprotein alpha/beta-subunit N-terminal" evidence="11">
    <location>
        <begin position="37"/>
        <end position="219"/>
    </location>
</feature>
<protein>
    <recommendedName>
        <fullName evidence="9">Probable electron transfer flavoprotein subunit alpha</fullName>
    </recommendedName>
</protein>
<evidence type="ECO:0000256" key="2">
    <source>
        <dbReference type="ARBA" id="ARBA00005817"/>
    </source>
</evidence>
<dbReference type="GO" id="GO:0033539">
    <property type="term" value="P:fatty acid beta-oxidation using acyl-CoA dehydrogenase"/>
    <property type="evidence" value="ECO:0007669"/>
    <property type="project" value="TreeGrafter"/>
</dbReference>
<evidence type="ECO:0000256" key="8">
    <source>
        <dbReference type="ARBA" id="ARBA00025416"/>
    </source>
</evidence>
<evidence type="ECO:0000256" key="7">
    <source>
        <dbReference type="ARBA" id="ARBA00022982"/>
    </source>
</evidence>
<evidence type="ECO:0000313" key="12">
    <source>
        <dbReference type="EMBL" id="RAO66659.1"/>
    </source>
</evidence>
<proteinExistence type="inferred from homology"/>
<dbReference type="GeneID" id="63791888"/>
<dbReference type="GO" id="GO:0009055">
    <property type="term" value="F:electron transfer activity"/>
    <property type="evidence" value="ECO:0007669"/>
    <property type="project" value="InterPro"/>
</dbReference>
<dbReference type="InterPro" id="IPR014729">
    <property type="entry name" value="Rossmann-like_a/b/a_fold"/>
</dbReference>
<dbReference type="PANTHER" id="PTHR43153">
    <property type="entry name" value="ELECTRON TRANSFER FLAVOPROTEIN ALPHA"/>
    <property type="match status" value="1"/>
</dbReference>
<dbReference type="InterPro" id="IPR014730">
    <property type="entry name" value="ETF_a/b_N"/>
</dbReference>
<keyword evidence="9" id="KW-0496">Mitochondrion</keyword>
<evidence type="ECO:0000256" key="3">
    <source>
        <dbReference type="ARBA" id="ARBA00011355"/>
    </source>
</evidence>
<feature type="binding site" evidence="10">
    <location>
        <position position="239"/>
    </location>
    <ligand>
        <name>FAD</name>
        <dbReference type="ChEBI" id="CHEBI:57692"/>
    </ligand>
</feature>
<feature type="binding site" evidence="10">
    <location>
        <position position="317"/>
    </location>
    <ligand>
        <name>FAD</name>
        <dbReference type="ChEBI" id="CHEBI:57692"/>
    </ligand>
</feature>
<feature type="binding site" evidence="10">
    <location>
        <begin position="265"/>
        <end position="266"/>
    </location>
    <ligand>
        <name>FAD</name>
        <dbReference type="ChEBI" id="CHEBI:57692"/>
    </ligand>
</feature>
<organism evidence="12 13">
    <name type="scientific">Talaromyces amestolkiae</name>
    <dbReference type="NCBI Taxonomy" id="1196081"/>
    <lineage>
        <taxon>Eukaryota</taxon>
        <taxon>Fungi</taxon>
        <taxon>Dikarya</taxon>
        <taxon>Ascomycota</taxon>
        <taxon>Pezizomycotina</taxon>
        <taxon>Eurotiomycetes</taxon>
        <taxon>Eurotiomycetidae</taxon>
        <taxon>Eurotiales</taxon>
        <taxon>Trichocomaceae</taxon>
        <taxon>Talaromyces</taxon>
        <taxon>Talaromyces sect. Talaromyces</taxon>
    </lineage>
</organism>
<dbReference type="PIRSF" id="PIRSF000089">
    <property type="entry name" value="Electra_flavoP_a"/>
    <property type="match status" value="1"/>
</dbReference>
<dbReference type="GO" id="GO:0005759">
    <property type="term" value="C:mitochondrial matrix"/>
    <property type="evidence" value="ECO:0007669"/>
    <property type="project" value="UniProtKB-SubCell"/>
</dbReference>
<evidence type="ECO:0000256" key="6">
    <source>
        <dbReference type="ARBA" id="ARBA00022827"/>
    </source>
</evidence>
<dbReference type="InterPro" id="IPR014731">
    <property type="entry name" value="ETF_asu_C"/>
</dbReference>
<gene>
    <name evidence="12" type="ORF">BHQ10_002671</name>
</gene>
<dbReference type="AlphaFoldDB" id="A0A364KSZ1"/>
<dbReference type="PROSITE" id="PS00696">
    <property type="entry name" value="ETF_ALPHA"/>
    <property type="match status" value="1"/>
</dbReference>
<keyword evidence="13" id="KW-1185">Reference proteome</keyword>
<dbReference type="InterPro" id="IPR001308">
    <property type="entry name" value="ETF_a/FixB"/>
</dbReference>
<dbReference type="InterPro" id="IPR018206">
    <property type="entry name" value="ETF_asu_C_CS"/>
</dbReference>
<feature type="binding site" evidence="10">
    <location>
        <begin position="279"/>
        <end position="283"/>
    </location>
    <ligand>
        <name>FAD</name>
        <dbReference type="ChEBI" id="CHEBI:57692"/>
    </ligand>
</feature>
<dbReference type="STRING" id="1196081.A0A364KSZ1"/>
<comment type="subcellular location">
    <subcellularLocation>
        <location evidence="1 9">Mitochondrion matrix</location>
    </subcellularLocation>
</comment>
<dbReference type="InterPro" id="IPR033947">
    <property type="entry name" value="ETF_alpha_N"/>
</dbReference>
<evidence type="ECO:0000256" key="9">
    <source>
        <dbReference type="PIRNR" id="PIRNR000089"/>
    </source>
</evidence>
<feature type="binding site" evidence="10">
    <location>
        <begin position="296"/>
        <end position="303"/>
    </location>
    <ligand>
        <name>FAD</name>
        <dbReference type="ChEBI" id="CHEBI:57692"/>
    </ligand>
</feature>
<keyword evidence="4 9" id="KW-0813">Transport</keyword>
<dbReference type="RefSeq" id="XP_040731176.1">
    <property type="nucleotide sequence ID" value="XM_040874843.1"/>
</dbReference>
<accession>A0A364KSZ1</accession>
<sequence length="349" mass="36232">MISVARPSVLRAVRSQIPSSRQMFDVRLSALTRLLSTLAILEQRGGKLSSASLSAIAAAQKLGGSVTGFVAGEGVKSSAAAEAAKIKGLEKVVAVDNAAYEKGLPENYAPLLVDNIKSGGYTHVIAGHSAFGKGLLPRVAALLDVQQISDITAIESEDTFVRPIYAGNAILTVQSEDPIKVITVRGTAFQGVETEGGSAEIVDGADPKAESTTEWVSEDLAKSDRPDLATASRVVSGGRGLKSKEEFDRVMLPLADALGAAIGASRAAVDSGYADNSLQVGQTGKNVAPQLYLAAGISGAIQHLAGMKDSKVIAAINKDPEAPIFQVADVGLVGDLFEKVPELTEKLKK</sequence>
<dbReference type="CDD" id="cd01715">
    <property type="entry name" value="ETF_alpha"/>
    <property type="match status" value="1"/>
</dbReference>
<evidence type="ECO:0000256" key="1">
    <source>
        <dbReference type="ARBA" id="ARBA00004305"/>
    </source>
</evidence>
<comment type="cofactor">
    <cofactor evidence="9 10">
        <name>FAD</name>
        <dbReference type="ChEBI" id="CHEBI:57692"/>
    </cofactor>
    <text evidence="9 10">Binds 1 FAD per dimer.</text>
</comment>
<dbReference type="Proteomes" id="UP000249363">
    <property type="component" value="Unassembled WGS sequence"/>
</dbReference>
<evidence type="ECO:0000256" key="4">
    <source>
        <dbReference type="ARBA" id="ARBA00022448"/>
    </source>
</evidence>
<dbReference type="Pfam" id="PF00766">
    <property type="entry name" value="ETF_alpha"/>
    <property type="match status" value="1"/>
</dbReference>
<dbReference type="FunFam" id="3.40.50.1220:FF:000001">
    <property type="entry name" value="Electron transfer flavoprotein, alpha subunit"/>
    <property type="match status" value="1"/>
</dbReference>
<reference evidence="12 13" key="1">
    <citation type="journal article" date="2017" name="Biotechnol. Biofuels">
        <title>Differential beta-glucosidase expression as a function of carbon source availability in Talaromyces amestolkiae: a genomic and proteomic approach.</title>
        <authorList>
            <person name="de Eugenio L.I."/>
            <person name="Mendez-Liter J.A."/>
            <person name="Nieto-Dominguez M."/>
            <person name="Alonso L."/>
            <person name="Gil-Munoz J."/>
            <person name="Barriuso J."/>
            <person name="Prieto A."/>
            <person name="Martinez M.J."/>
        </authorList>
    </citation>
    <scope>NUCLEOTIDE SEQUENCE [LARGE SCALE GENOMIC DNA]</scope>
    <source>
        <strain evidence="12 13">CIB</strain>
    </source>
</reference>
<comment type="subunit">
    <text evidence="3 9">Heterodimer of an alpha and a beta subunit.</text>
</comment>
<dbReference type="Gene3D" id="3.40.50.1220">
    <property type="entry name" value="TPP-binding domain"/>
    <property type="match status" value="1"/>
</dbReference>
<dbReference type="SUPFAM" id="SSF52467">
    <property type="entry name" value="DHS-like NAD/FAD-binding domain"/>
    <property type="match status" value="1"/>
</dbReference>
<dbReference type="EMBL" id="MIKG01000004">
    <property type="protein sequence ID" value="RAO66659.1"/>
    <property type="molecule type" value="Genomic_DNA"/>
</dbReference>
<evidence type="ECO:0000313" key="13">
    <source>
        <dbReference type="Proteomes" id="UP000249363"/>
    </source>
</evidence>